<dbReference type="SUPFAM" id="SSF63411">
    <property type="entry name" value="LuxS/MPP-like metallohydrolase"/>
    <property type="match status" value="3"/>
</dbReference>
<evidence type="ECO:0000256" key="4">
    <source>
        <dbReference type="ARBA" id="ARBA00022801"/>
    </source>
</evidence>
<evidence type="ECO:0000259" key="7">
    <source>
        <dbReference type="Pfam" id="PF00675"/>
    </source>
</evidence>
<keyword evidence="2" id="KW-0645">Protease</keyword>
<dbReference type="GO" id="GO:0051603">
    <property type="term" value="P:proteolysis involved in protein catabolic process"/>
    <property type="evidence" value="ECO:0007669"/>
    <property type="project" value="TreeGrafter"/>
</dbReference>
<keyword evidence="4" id="KW-0378">Hydrolase</keyword>
<sequence>MDVNVGAFSDPDGLEGLAHFLEHMLFYASEKYPSEDSYSKYISEHGGRTNAYTASENTNYYFDINSDGFEEALDRFAQFFINPLMSADTTMRELKDVDSENQNNLLSAGESDLTLEFSFFKVDIDLTDAGHAVGCLQNGFSMSLDIIQMVLNKLSSDNVRIFWESKKFEGHTNMSEPWYGTPYSVERITGSMIQEWILSSPNENLHLPARNVFIPTDLSLKNDLEKDPAHIDLRVEEFLKGFETKLYEMPNDEFKSNVNALIDMKIEKHRNLREEAGFYWGEISVGTLKFDRKESERQNRRYFKLQKLTISLRFIQGKRREIVENWELHIWICKWNFFTSTWTKLKNTKGLQTADSAERTPKKFIDKASLLDKMMFLTGH</sequence>
<dbReference type="InterPro" id="IPR011249">
    <property type="entry name" value="Metalloenz_LuxS/M16"/>
</dbReference>
<dbReference type="GO" id="GO:0004222">
    <property type="term" value="F:metalloendopeptidase activity"/>
    <property type="evidence" value="ECO:0007669"/>
    <property type="project" value="InterPro"/>
</dbReference>
<dbReference type="InterPro" id="IPR011765">
    <property type="entry name" value="Pept_M16_N"/>
</dbReference>
<keyword evidence="5" id="KW-0862">Zinc</keyword>
<dbReference type="Pfam" id="PF16187">
    <property type="entry name" value="Peptidase_M16_M"/>
    <property type="match status" value="1"/>
</dbReference>
<dbReference type="Gene3D" id="3.30.830.10">
    <property type="entry name" value="Metalloenzyme, LuxS/M16 peptidase-like"/>
    <property type="match status" value="3"/>
</dbReference>
<dbReference type="GO" id="GO:0043171">
    <property type="term" value="P:peptide catabolic process"/>
    <property type="evidence" value="ECO:0007669"/>
    <property type="project" value="TreeGrafter"/>
</dbReference>
<reference evidence="9 10" key="1">
    <citation type="journal article" date="2019" name="G3 (Bethesda)">
        <title>Sequencing of a Wild Apple (Malus baccata) Genome Unravels the Differences Between Cultivated and Wild Apple Species Regarding Disease Resistance and Cold Tolerance.</title>
        <authorList>
            <person name="Chen X."/>
        </authorList>
    </citation>
    <scope>NUCLEOTIDE SEQUENCE [LARGE SCALE GENOMIC DNA]</scope>
    <source>
        <strain evidence="10">cv. Shandingzi</strain>
        <tissue evidence="9">Leaves</tissue>
    </source>
</reference>
<evidence type="ECO:0000313" key="9">
    <source>
        <dbReference type="EMBL" id="TQD89882.1"/>
    </source>
</evidence>
<dbReference type="EMBL" id="VIEB01000467">
    <property type="protein sequence ID" value="TQD89882.1"/>
    <property type="molecule type" value="Genomic_DNA"/>
</dbReference>
<dbReference type="Pfam" id="PF00675">
    <property type="entry name" value="Peptidase_M16"/>
    <property type="match status" value="1"/>
</dbReference>
<evidence type="ECO:0000256" key="5">
    <source>
        <dbReference type="ARBA" id="ARBA00022833"/>
    </source>
</evidence>
<evidence type="ECO:0008006" key="11">
    <source>
        <dbReference type="Google" id="ProtNLM"/>
    </source>
</evidence>
<evidence type="ECO:0000313" key="10">
    <source>
        <dbReference type="Proteomes" id="UP000315295"/>
    </source>
</evidence>
<keyword evidence="3" id="KW-0479">Metal-binding</keyword>
<comment type="caution">
    <text evidence="9">The sequence shown here is derived from an EMBL/GenBank/DDBJ whole genome shotgun (WGS) entry which is preliminary data.</text>
</comment>
<gene>
    <name evidence="9" type="ORF">C1H46_024584</name>
</gene>
<feature type="domain" description="Peptidase M16 middle/third" evidence="8">
    <location>
        <begin position="145"/>
        <end position="229"/>
    </location>
</feature>
<organism evidence="9 10">
    <name type="scientific">Malus baccata</name>
    <name type="common">Siberian crab apple</name>
    <name type="synonym">Pyrus baccata</name>
    <dbReference type="NCBI Taxonomy" id="106549"/>
    <lineage>
        <taxon>Eukaryota</taxon>
        <taxon>Viridiplantae</taxon>
        <taxon>Streptophyta</taxon>
        <taxon>Embryophyta</taxon>
        <taxon>Tracheophyta</taxon>
        <taxon>Spermatophyta</taxon>
        <taxon>Magnoliopsida</taxon>
        <taxon>eudicotyledons</taxon>
        <taxon>Gunneridae</taxon>
        <taxon>Pentapetalae</taxon>
        <taxon>rosids</taxon>
        <taxon>fabids</taxon>
        <taxon>Rosales</taxon>
        <taxon>Rosaceae</taxon>
        <taxon>Amygdaloideae</taxon>
        <taxon>Maleae</taxon>
        <taxon>Malus</taxon>
    </lineage>
</organism>
<keyword evidence="6" id="KW-0482">Metalloprotease</keyword>
<comment type="similarity">
    <text evidence="1">Belongs to the peptidase M16 family.</text>
</comment>
<protein>
    <recommendedName>
        <fullName evidence="11">Peptidase M16 N-terminal domain-containing protein</fullName>
    </recommendedName>
</protein>
<dbReference type="InterPro" id="IPR032632">
    <property type="entry name" value="Peptidase_M16_M"/>
</dbReference>
<dbReference type="PANTHER" id="PTHR43690:SF18">
    <property type="entry name" value="INSULIN-DEGRADING ENZYME-RELATED"/>
    <property type="match status" value="1"/>
</dbReference>
<dbReference type="PANTHER" id="PTHR43690">
    <property type="entry name" value="NARDILYSIN"/>
    <property type="match status" value="1"/>
</dbReference>
<dbReference type="GO" id="GO:0005739">
    <property type="term" value="C:mitochondrion"/>
    <property type="evidence" value="ECO:0007669"/>
    <property type="project" value="TreeGrafter"/>
</dbReference>
<keyword evidence="10" id="KW-1185">Reference proteome</keyword>
<dbReference type="GO" id="GO:0046872">
    <property type="term" value="F:metal ion binding"/>
    <property type="evidence" value="ECO:0007669"/>
    <property type="project" value="UniProtKB-KW"/>
</dbReference>
<dbReference type="STRING" id="106549.A0A540LUB9"/>
<feature type="domain" description="Peptidase M16 N-terminal" evidence="7">
    <location>
        <begin position="2"/>
        <end position="109"/>
    </location>
</feature>
<dbReference type="InterPro" id="IPR050626">
    <property type="entry name" value="Peptidase_M16"/>
</dbReference>
<dbReference type="AlphaFoldDB" id="A0A540LUB9"/>
<evidence type="ECO:0000256" key="6">
    <source>
        <dbReference type="ARBA" id="ARBA00023049"/>
    </source>
</evidence>
<name>A0A540LUB9_MALBA</name>
<evidence type="ECO:0000256" key="1">
    <source>
        <dbReference type="ARBA" id="ARBA00007261"/>
    </source>
</evidence>
<accession>A0A540LUB9</accession>
<dbReference type="Proteomes" id="UP000315295">
    <property type="component" value="Unassembled WGS sequence"/>
</dbReference>
<dbReference type="PROSITE" id="PS00143">
    <property type="entry name" value="INSULINASE"/>
    <property type="match status" value="1"/>
</dbReference>
<evidence type="ECO:0000256" key="3">
    <source>
        <dbReference type="ARBA" id="ARBA00022723"/>
    </source>
</evidence>
<dbReference type="InterPro" id="IPR001431">
    <property type="entry name" value="Pept_M16_Zn_BS"/>
</dbReference>
<proteinExistence type="inferred from homology"/>
<evidence type="ECO:0000256" key="2">
    <source>
        <dbReference type="ARBA" id="ARBA00022670"/>
    </source>
</evidence>
<evidence type="ECO:0000259" key="8">
    <source>
        <dbReference type="Pfam" id="PF16187"/>
    </source>
</evidence>
<dbReference type="GO" id="GO:0005829">
    <property type="term" value="C:cytosol"/>
    <property type="evidence" value="ECO:0007669"/>
    <property type="project" value="TreeGrafter"/>
</dbReference>